<organism evidence="1 2">
    <name type="scientific">Larinioides sclopetarius</name>
    <dbReference type="NCBI Taxonomy" id="280406"/>
    <lineage>
        <taxon>Eukaryota</taxon>
        <taxon>Metazoa</taxon>
        <taxon>Ecdysozoa</taxon>
        <taxon>Arthropoda</taxon>
        <taxon>Chelicerata</taxon>
        <taxon>Arachnida</taxon>
        <taxon>Araneae</taxon>
        <taxon>Araneomorphae</taxon>
        <taxon>Entelegynae</taxon>
        <taxon>Araneoidea</taxon>
        <taxon>Araneidae</taxon>
        <taxon>Larinioides</taxon>
    </lineage>
</organism>
<proteinExistence type="predicted"/>
<name>A0AAV2B3X6_9ARAC</name>
<dbReference type="AlphaFoldDB" id="A0AAV2B3X6"/>
<dbReference type="EMBL" id="CAXIEN010000261">
    <property type="protein sequence ID" value="CAL1290249.1"/>
    <property type="molecule type" value="Genomic_DNA"/>
</dbReference>
<dbReference type="Proteomes" id="UP001497382">
    <property type="component" value="Unassembled WGS sequence"/>
</dbReference>
<evidence type="ECO:0000313" key="2">
    <source>
        <dbReference type="Proteomes" id="UP001497382"/>
    </source>
</evidence>
<keyword evidence="2" id="KW-1185">Reference proteome</keyword>
<sequence>MHFVTGVVQVTRLQTDVGPLWSGAQLRVIGQIGLRPALPVQKFISAFEQSSNEKYWNHRHRSKLFGTFEVYFQLRVRNLNDTPVISSVKLISFPDGCPNSSIQFGAKYLGFGCDLQWTVCWTLYSRHGMLSSMSYCK</sequence>
<accession>A0AAV2B3X6</accession>
<protein>
    <submittedName>
        <fullName evidence="1">Uncharacterized protein</fullName>
    </submittedName>
</protein>
<comment type="caution">
    <text evidence="1">The sequence shown here is derived from an EMBL/GenBank/DDBJ whole genome shotgun (WGS) entry which is preliminary data.</text>
</comment>
<gene>
    <name evidence="1" type="ORF">LARSCL_LOCUS16369</name>
</gene>
<reference evidence="1 2" key="1">
    <citation type="submission" date="2024-04" db="EMBL/GenBank/DDBJ databases">
        <authorList>
            <person name="Rising A."/>
            <person name="Reimegard J."/>
            <person name="Sonavane S."/>
            <person name="Akerstrom W."/>
            <person name="Nylinder S."/>
            <person name="Hedman E."/>
            <person name="Kallberg Y."/>
        </authorList>
    </citation>
    <scope>NUCLEOTIDE SEQUENCE [LARGE SCALE GENOMIC DNA]</scope>
</reference>
<evidence type="ECO:0000313" key="1">
    <source>
        <dbReference type="EMBL" id="CAL1290249.1"/>
    </source>
</evidence>